<evidence type="ECO:0000313" key="7">
    <source>
        <dbReference type="Proteomes" id="UP000029713"/>
    </source>
</evidence>
<dbReference type="PANTHER" id="PTHR46796:SF6">
    <property type="entry name" value="ARAC SUBFAMILY"/>
    <property type="match status" value="1"/>
</dbReference>
<accession>A0A098Y9R2</accession>
<gene>
    <name evidence="6" type="ORF">IN07_08135</name>
</gene>
<sequence length="330" mass="35602">MVTLLDSRQLTGADRRPAAVVARLQAGMNSRVWLREPTAPVQVRLDAWQLGGLPVLRADVVGPLAVSRRRQPPDTQPVVSFYVQECGTGRHEQGGRRRVLAPGTLAVTDVTSPCSFSWGDTEGAGRALQIPVARLGLSVDVVRRAAPHVADSPLYELVRAHVAQVTRDAERLTADPGWPALSVATVELARALVISAADADGRTCTVPGETLLTRIRTWVDQHLTDPDLDAARIAAEHAISVRQLYRLCSAAGFSLEQWVIDQRLEGARAELARPGGRPIAAVARSWGFGDPSHFSRRFRAAFGTTPREWRDQRPPPATSPPADAGAAGVE</sequence>
<protein>
    <recommendedName>
        <fullName evidence="5">HTH araC/xylS-type domain-containing protein</fullName>
    </recommendedName>
</protein>
<dbReference type="RefSeq" id="WP_036334964.1">
    <property type="nucleotide sequence ID" value="NZ_JPMX01000025.1"/>
</dbReference>
<evidence type="ECO:0000256" key="1">
    <source>
        <dbReference type="ARBA" id="ARBA00023015"/>
    </source>
</evidence>
<feature type="domain" description="HTH araC/xylS-type" evidence="5">
    <location>
        <begin position="213"/>
        <end position="312"/>
    </location>
</feature>
<dbReference type="OrthoDB" id="9799345at2"/>
<keyword evidence="2" id="KW-0238">DNA-binding</keyword>
<dbReference type="PRINTS" id="PR00032">
    <property type="entry name" value="HTHARAC"/>
</dbReference>
<feature type="region of interest" description="Disordered" evidence="4">
    <location>
        <begin position="303"/>
        <end position="330"/>
    </location>
</feature>
<dbReference type="STRING" id="1522368.IN07_08135"/>
<dbReference type="InterPro" id="IPR018060">
    <property type="entry name" value="HTH_AraC"/>
</dbReference>
<keyword evidence="7" id="KW-1185">Reference proteome</keyword>
<evidence type="ECO:0000256" key="4">
    <source>
        <dbReference type="SAM" id="MobiDB-lite"/>
    </source>
</evidence>
<dbReference type="InterPro" id="IPR020449">
    <property type="entry name" value="Tscrpt_reg_AraC-type_HTH"/>
</dbReference>
<evidence type="ECO:0000256" key="2">
    <source>
        <dbReference type="ARBA" id="ARBA00023125"/>
    </source>
</evidence>
<comment type="caution">
    <text evidence="6">The sequence shown here is derived from an EMBL/GenBank/DDBJ whole genome shotgun (WGS) entry which is preliminary data.</text>
</comment>
<evidence type="ECO:0000313" key="6">
    <source>
        <dbReference type="EMBL" id="KGH47177.1"/>
    </source>
</evidence>
<dbReference type="GO" id="GO:0003700">
    <property type="term" value="F:DNA-binding transcription factor activity"/>
    <property type="evidence" value="ECO:0007669"/>
    <property type="project" value="InterPro"/>
</dbReference>
<dbReference type="PROSITE" id="PS01124">
    <property type="entry name" value="HTH_ARAC_FAMILY_2"/>
    <property type="match status" value="1"/>
</dbReference>
<name>A0A098Y9R2_9ACTN</name>
<dbReference type="InterPro" id="IPR009057">
    <property type="entry name" value="Homeodomain-like_sf"/>
</dbReference>
<dbReference type="InterPro" id="IPR035418">
    <property type="entry name" value="AraC-bd_2"/>
</dbReference>
<dbReference type="SUPFAM" id="SSF46689">
    <property type="entry name" value="Homeodomain-like"/>
    <property type="match status" value="1"/>
</dbReference>
<organism evidence="6 7">
    <name type="scientific">Modestobacter caceresii</name>
    <dbReference type="NCBI Taxonomy" id="1522368"/>
    <lineage>
        <taxon>Bacteria</taxon>
        <taxon>Bacillati</taxon>
        <taxon>Actinomycetota</taxon>
        <taxon>Actinomycetes</taxon>
        <taxon>Geodermatophilales</taxon>
        <taxon>Geodermatophilaceae</taxon>
        <taxon>Modestobacter</taxon>
    </lineage>
</organism>
<evidence type="ECO:0000256" key="3">
    <source>
        <dbReference type="ARBA" id="ARBA00023163"/>
    </source>
</evidence>
<keyword evidence="1" id="KW-0805">Transcription regulation</keyword>
<dbReference type="Gene3D" id="1.10.10.60">
    <property type="entry name" value="Homeodomain-like"/>
    <property type="match status" value="1"/>
</dbReference>
<dbReference type="PROSITE" id="PS00041">
    <property type="entry name" value="HTH_ARAC_FAMILY_1"/>
    <property type="match status" value="1"/>
</dbReference>
<dbReference type="Pfam" id="PF14525">
    <property type="entry name" value="AraC_binding_2"/>
    <property type="match status" value="1"/>
</dbReference>
<keyword evidence="3" id="KW-0804">Transcription</keyword>
<dbReference type="GO" id="GO:0043565">
    <property type="term" value="F:sequence-specific DNA binding"/>
    <property type="evidence" value="ECO:0007669"/>
    <property type="project" value="InterPro"/>
</dbReference>
<dbReference type="Proteomes" id="UP000029713">
    <property type="component" value="Unassembled WGS sequence"/>
</dbReference>
<dbReference type="Pfam" id="PF12833">
    <property type="entry name" value="HTH_18"/>
    <property type="match status" value="1"/>
</dbReference>
<dbReference type="EMBL" id="JPMX01000025">
    <property type="protein sequence ID" value="KGH47177.1"/>
    <property type="molecule type" value="Genomic_DNA"/>
</dbReference>
<dbReference type="InterPro" id="IPR050204">
    <property type="entry name" value="AraC_XylS_family_regulators"/>
</dbReference>
<evidence type="ECO:0000259" key="5">
    <source>
        <dbReference type="PROSITE" id="PS01124"/>
    </source>
</evidence>
<reference evidence="6 7" key="1">
    <citation type="submission" date="2014-07" db="EMBL/GenBank/DDBJ databases">
        <title>Biosystematic studies on Modestobacter strains isolated from extreme hyper-arid desert soil and from historic building.</title>
        <authorList>
            <person name="Bukarasam K."/>
            <person name="Bull A."/>
            <person name="Girard G."/>
            <person name="van Wezel G."/>
            <person name="Goodfellow M."/>
        </authorList>
    </citation>
    <scope>NUCLEOTIDE SEQUENCE [LARGE SCALE GENOMIC DNA]</scope>
    <source>
        <strain evidence="6 7">KNN45-2b</strain>
    </source>
</reference>
<dbReference type="PANTHER" id="PTHR46796">
    <property type="entry name" value="HTH-TYPE TRANSCRIPTIONAL ACTIVATOR RHAS-RELATED"/>
    <property type="match status" value="1"/>
</dbReference>
<dbReference type="InterPro" id="IPR018062">
    <property type="entry name" value="HTH_AraC-typ_CS"/>
</dbReference>
<dbReference type="AlphaFoldDB" id="A0A098Y9R2"/>
<proteinExistence type="predicted"/>
<dbReference type="SMART" id="SM00342">
    <property type="entry name" value="HTH_ARAC"/>
    <property type="match status" value="1"/>
</dbReference>